<keyword evidence="5 6" id="KW-0472">Membrane</keyword>
<evidence type="ECO:0000256" key="6">
    <source>
        <dbReference type="SAM" id="Phobius"/>
    </source>
</evidence>
<dbReference type="Pfam" id="PF02656">
    <property type="entry name" value="DUF202"/>
    <property type="match status" value="1"/>
</dbReference>
<dbReference type="AlphaFoldDB" id="A0A0K0X230"/>
<feature type="transmembrane region" description="Helical" evidence="6">
    <location>
        <begin position="71"/>
        <end position="90"/>
    </location>
</feature>
<keyword evidence="2" id="KW-1003">Cell membrane</keyword>
<evidence type="ECO:0000256" key="1">
    <source>
        <dbReference type="ARBA" id="ARBA00004651"/>
    </source>
</evidence>
<keyword evidence="3 6" id="KW-0812">Transmembrane</keyword>
<name>A0A0K0X230_MYCGD</name>
<feature type="transmembrane region" description="Helical" evidence="6">
    <location>
        <begin position="110"/>
        <end position="129"/>
    </location>
</feature>
<dbReference type="PANTHER" id="PTHR34187">
    <property type="entry name" value="FGR18P"/>
    <property type="match status" value="1"/>
</dbReference>
<dbReference type="EMBL" id="CP012150">
    <property type="protein sequence ID" value="AKS31479.1"/>
    <property type="molecule type" value="Genomic_DNA"/>
</dbReference>
<sequence length="130" mass="13807">MSCSDGQPAAGVRRRFPESVYGRGDEPDPRFTLANERTLLAWLRTSLALLAGGVALEAFDLPIQGQFRLAASVSSIVVAMVLPLMAWTAWASTERALRERKPLPAPLAALPLALVLVVVASLMAVGLVLG</sequence>
<dbReference type="PANTHER" id="PTHR34187:SF2">
    <property type="entry name" value="DUF202 DOMAIN-CONTAINING PROTEIN"/>
    <property type="match status" value="1"/>
</dbReference>
<dbReference type="GO" id="GO:0005886">
    <property type="term" value="C:plasma membrane"/>
    <property type="evidence" value="ECO:0007669"/>
    <property type="project" value="UniProtKB-SubCell"/>
</dbReference>
<dbReference type="KEGG" id="mgo:AFA91_05810"/>
<evidence type="ECO:0000259" key="7">
    <source>
        <dbReference type="Pfam" id="PF02656"/>
    </source>
</evidence>
<dbReference type="RefSeq" id="WP_235624077.1">
    <property type="nucleotide sequence ID" value="NZ_CP012150.1"/>
</dbReference>
<comment type="subcellular location">
    <subcellularLocation>
        <location evidence="1">Cell membrane</location>
        <topology evidence="1">Multi-pass membrane protein</topology>
    </subcellularLocation>
</comment>
<dbReference type="Proteomes" id="UP000062255">
    <property type="component" value="Chromosome"/>
</dbReference>
<feature type="transmembrane region" description="Helical" evidence="6">
    <location>
        <begin position="39"/>
        <end position="59"/>
    </location>
</feature>
<dbReference type="STRING" id="134601.AFA91_05810"/>
<evidence type="ECO:0000256" key="2">
    <source>
        <dbReference type="ARBA" id="ARBA00022475"/>
    </source>
</evidence>
<dbReference type="InterPro" id="IPR052053">
    <property type="entry name" value="IM_YidH-like"/>
</dbReference>
<keyword evidence="4 6" id="KW-1133">Transmembrane helix</keyword>
<proteinExistence type="predicted"/>
<evidence type="ECO:0000256" key="5">
    <source>
        <dbReference type="ARBA" id="ARBA00023136"/>
    </source>
</evidence>
<dbReference type="PATRIC" id="fig|134601.6.peg.1205"/>
<evidence type="ECO:0000313" key="8">
    <source>
        <dbReference type="EMBL" id="AKS31479.1"/>
    </source>
</evidence>
<evidence type="ECO:0000256" key="3">
    <source>
        <dbReference type="ARBA" id="ARBA00022692"/>
    </source>
</evidence>
<reference evidence="8 9" key="1">
    <citation type="submission" date="2015-07" db="EMBL/GenBank/DDBJ databases">
        <title>Complete genome sequence of Mycobacterium goodii X7B, a facultative thermophilic biodesulfurizing bacterium.</title>
        <authorList>
            <person name="Yu B."/>
            <person name="Li F."/>
            <person name="Xu P."/>
        </authorList>
    </citation>
    <scope>NUCLEOTIDE SEQUENCE [LARGE SCALE GENOMIC DNA]</scope>
    <source>
        <strain evidence="8 9">X7B</strain>
    </source>
</reference>
<organism evidence="8 9">
    <name type="scientific">Mycolicibacterium goodii</name>
    <name type="common">Mycobacterium goodii</name>
    <dbReference type="NCBI Taxonomy" id="134601"/>
    <lineage>
        <taxon>Bacteria</taxon>
        <taxon>Bacillati</taxon>
        <taxon>Actinomycetota</taxon>
        <taxon>Actinomycetes</taxon>
        <taxon>Mycobacteriales</taxon>
        <taxon>Mycobacteriaceae</taxon>
        <taxon>Mycolicibacterium</taxon>
    </lineage>
</organism>
<evidence type="ECO:0000313" key="9">
    <source>
        <dbReference type="Proteomes" id="UP000062255"/>
    </source>
</evidence>
<accession>A0A0K0X230</accession>
<dbReference type="InterPro" id="IPR003807">
    <property type="entry name" value="DUF202"/>
</dbReference>
<protein>
    <submittedName>
        <fullName evidence="8">Membrane protein</fullName>
    </submittedName>
</protein>
<gene>
    <name evidence="8" type="ORF">AFA91_05810</name>
</gene>
<evidence type="ECO:0000256" key="4">
    <source>
        <dbReference type="ARBA" id="ARBA00022989"/>
    </source>
</evidence>
<feature type="domain" description="DUF202" evidence="7">
    <location>
        <begin position="30"/>
        <end position="96"/>
    </location>
</feature>